<dbReference type="Gene3D" id="3.30.1120.10">
    <property type="match status" value="1"/>
</dbReference>
<keyword evidence="4" id="KW-0106">Calcium</keyword>
<organism evidence="7 8">
    <name type="scientific">Edwardsiella anguillarum ET080813</name>
    <dbReference type="NCBI Taxonomy" id="667120"/>
    <lineage>
        <taxon>Bacteria</taxon>
        <taxon>Pseudomonadati</taxon>
        <taxon>Pseudomonadota</taxon>
        <taxon>Gammaproteobacteria</taxon>
        <taxon>Enterobacterales</taxon>
        <taxon>Hafniaceae</taxon>
        <taxon>Edwardsiella</taxon>
    </lineage>
</organism>
<dbReference type="AlphaFoldDB" id="A0A076LEZ0"/>
<dbReference type="InterPro" id="IPR050738">
    <property type="entry name" value="Sulfatase"/>
</dbReference>
<dbReference type="Pfam" id="PF00884">
    <property type="entry name" value="Sulfatase"/>
    <property type="match status" value="1"/>
</dbReference>
<feature type="signal peptide" evidence="5">
    <location>
        <begin position="1"/>
        <end position="28"/>
    </location>
</feature>
<evidence type="ECO:0000313" key="8">
    <source>
        <dbReference type="Proteomes" id="UP000028681"/>
    </source>
</evidence>
<keyword evidence="3" id="KW-0378">Hydrolase</keyword>
<comment type="similarity">
    <text evidence="1">Belongs to the sulfatase family.</text>
</comment>
<dbReference type="InterPro" id="IPR024607">
    <property type="entry name" value="Sulfatase_CS"/>
</dbReference>
<proteinExistence type="inferred from homology"/>
<keyword evidence="2" id="KW-0479">Metal-binding</keyword>
<dbReference type="Proteomes" id="UP000028681">
    <property type="component" value="Chromosome"/>
</dbReference>
<evidence type="ECO:0000256" key="3">
    <source>
        <dbReference type="ARBA" id="ARBA00022801"/>
    </source>
</evidence>
<evidence type="ECO:0000256" key="5">
    <source>
        <dbReference type="SAM" id="SignalP"/>
    </source>
</evidence>
<dbReference type="KEGG" id="ete:ETEE_0619"/>
<dbReference type="InterPro" id="IPR017850">
    <property type="entry name" value="Alkaline_phosphatase_core_sf"/>
</dbReference>
<evidence type="ECO:0000259" key="6">
    <source>
        <dbReference type="Pfam" id="PF00884"/>
    </source>
</evidence>
<evidence type="ECO:0000256" key="1">
    <source>
        <dbReference type="ARBA" id="ARBA00008779"/>
    </source>
</evidence>
<keyword evidence="5" id="KW-0732">Signal</keyword>
<dbReference type="InterPro" id="IPR000917">
    <property type="entry name" value="Sulfatase_N"/>
</dbReference>
<name>A0A076LEZ0_9GAMM</name>
<reference evidence="7 8" key="1">
    <citation type="journal article" date="2012" name="PLoS ONE">
        <title>Edwardsiella comparative phylogenomics reveal the new intra/inter-species taxonomic relationships, virulence evolution and niche adaptation mechanisms.</title>
        <authorList>
            <person name="Yang M."/>
            <person name="Lv Y."/>
            <person name="Xiao J."/>
            <person name="Wu H."/>
            <person name="Zheng H."/>
            <person name="Liu Q."/>
            <person name="Zhang Y."/>
            <person name="Wang Q."/>
        </authorList>
    </citation>
    <scope>NUCLEOTIDE SEQUENCE [LARGE SCALE GENOMIC DNA]</scope>
    <source>
        <strain evidence="8">080813</strain>
    </source>
</reference>
<gene>
    <name evidence="7" type="ORF">ETEE_0619</name>
</gene>
<evidence type="ECO:0000313" key="7">
    <source>
        <dbReference type="EMBL" id="AIJ07090.1"/>
    </source>
</evidence>
<feature type="domain" description="Sulfatase N-terminal" evidence="6">
    <location>
        <begin position="42"/>
        <end position="392"/>
    </location>
</feature>
<dbReference type="EMBL" id="CP006664">
    <property type="protein sequence ID" value="AIJ07090.1"/>
    <property type="molecule type" value="Genomic_DNA"/>
</dbReference>
<protein>
    <submittedName>
        <fullName evidence="7">N-acetylgalactosamine 6-sulfate sulfatase (GALNS)</fullName>
    </submittedName>
</protein>
<dbReference type="GO" id="GO:0046872">
    <property type="term" value="F:metal ion binding"/>
    <property type="evidence" value="ECO:0007669"/>
    <property type="project" value="UniProtKB-KW"/>
</dbReference>
<sequence length="543" mass="59650">MTFFSSKKKQLAGLVAAACLCGASSASASAVSAAAAATDSRPNVLLVIMDDLGTGQLDFALDALDTQALGKRPVAARYQGDLDKMIDAARRAMPNVAQLANQGVKMTNAFVAHPVCGPSRAGIFTGRYPASFGTYSNDDAMLGVPLDITLLPALFQENGYATANIGKWHNARIDKKNFVDKADQTRDYHDNMISVSAPGYGPESRGFDYSYSYYASGAALWNSPAIWQNGKNIAAPGYLTHNLTNETLKFLDDHQGKPFFISLAYSVPHIPLEQASPARYMDKFHTGNAEADKYFAAVNAADEGIGQIIERLKALGELDNTLIFFISDNGAVHESPMPLNGMDRGFKGQMFNGGVHVPFVAYWPKHIPAGTQSNVMVSAIDILPTALKAAGITIPDAMKVDGRDILPQLSGKAQTSPHRYLFWAGPGAKHYSEENQPFWFDYWKWITYEAPMPPKNPNLEKLSPSSWAVRDGEWTLYFYDDGSNRVQLFNDRLDPAESQDLAAKYPQRVAEMKAAYHDWIKTKPKPVAWGQDRYHILEQSARS</sequence>
<dbReference type="Gene3D" id="3.40.720.10">
    <property type="entry name" value="Alkaline Phosphatase, subunit A"/>
    <property type="match status" value="1"/>
</dbReference>
<dbReference type="GO" id="GO:0004065">
    <property type="term" value="F:arylsulfatase activity"/>
    <property type="evidence" value="ECO:0007669"/>
    <property type="project" value="TreeGrafter"/>
</dbReference>
<evidence type="ECO:0000256" key="2">
    <source>
        <dbReference type="ARBA" id="ARBA00022723"/>
    </source>
</evidence>
<dbReference type="HOGENOM" id="CLU_006332_10_2_6"/>
<dbReference type="SUPFAM" id="SSF53649">
    <property type="entry name" value="Alkaline phosphatase-like"/>
    <property type="match status" value="1"/>
</dbReference>
<feature type="chain" id="PRO_5001714488" evidence="5">
    <location>
        <begin position="29"/>
        <end position="543"/>
    </location>
</feature>
<dbReference type="PANTHER" id="PTHR42693:SF53">
    <property type="entry name" value="ENDO-4-O-SULFATASE"/>
    <property type="match status" value="1"/>
</dbReference>
<dbReference type="PROSITE" id="PS00149">
    <property type="entry name" value="SULFATASE_2"/>
    <property type="match status" value="1"/>
</dbReference>
<accession>A0A076LEZ0</accession>
<dbReference type="RefSeq" id="WP_034164259.1">
    <property type="nucleotide sequence ID" value="NZ_CP006664.1"/>
</dbReference>
<dbReference type="PROSITE" id="PS00523">
    <property type="entry name" value="SULFATASE_1"/>
    <property type="match status" value="1"/>
</dbReference>
<evidence type="ECO:0000256" key="4">
    <source>
        <dbReference type="ARBA" id="ARBA00022837"/>
    </source>
</evidence>
<dbReference type="PANTHER" id="PTHR42693">
    <property type="entry name" value="ARYLSULFATASE FAMILY MEMBER"/>
    <property type="match status" value="1"/>
</dbReference>
<dbReference type="GeneID" id="33938356"/>